<keyword evidence="1" id="KW-0175">Coiled coil</keyword>
<proteinExistence type="predicted"/>
<dbReference type="AlphaFoldDB" id="A0A1X6WSP0"/>
<gene>
    <name evidence="3" type="ORF">FM110_00245</name>
</gene>
<feature type="region of interest" description="Disordered" evidence="2">
    <location>
        <begin position="47"/>
        <end position="91"/>
    </location>
</feature>
<protein>
    <submittedName>
        <fullName evidence="3">Uncharacterized protein</fullName>
    </submittedName>
</protein>
<dbReference type="RefSeq" id="WP_087101537.1">
    <property type="nucleotide sequence ID" value="NZ_FWFG01000003.1"/>
</dbReference>
<reference evidence="3 4" key="1">
    <citation type="submission" date="2017-02" db="EMBL/GenBank/DDBJ databases">
        <authorList>
            <person name="Peterson S.W."/>
        </authorList>
    </citation>
    <scope>NUCLEOTIDE SEQUENCE [LARGE SCALE GENOMIC DNA]</scope>
    <source>
        <strain evidence="3 4">CIP104813</strain>
    </source>
</reference>
<dbReference type="Proteomes" id="UP000195981">
    <property type="component" value="Unassembled WGS sequence"/>
</dbReference>
<evidence type="ECO:0000256" key="2">
    <source>
        <dbReference type="SAM" id="MobiDB-lite"/>
    </source>
</evidence>
<feature type="coiled-coil region" evidence="1">
    <location>
        <begin position="1"/>
        <end position="28"/>
    </location>
</feature>
<name>A0A1X6WSP0_9MICO</name>
<keyword evidence="4" id="KW-1185">Reference proteome</keyword>
<feature type="compositionally biased region" description="Low complexity" evidence="2">
    <location>
        <begin position="48"/>
        <end position="61"/>
    </location>
</feature>
<evidence type="ECO:0000256" key="1">
    <source>
        <dbReference type="SAM" id="Coils"/>
    </source>
</evidence>
<evidence type="ECO:0000313" key="3">
    <source>
        <dbReference type="EMBL" id="SLM87743.1"/>
    </source>
</evidence>
<feature type="compositionally biased region" description="Basic and acidic residues" evidence="2">
    <location>
        <begin position="75"/>
        <end position="91"/>
    </location>
</feature>
<accession>A0A1X6WSP0</accession>
<dbReference type="EMBL" id="FWFG01000003">
    <property type="protein sequence ID" value="SLM87743.1"/>
    <property type="molecule type" value="Genomic_DNA"/>
</dbReference>
<sequence>MEALREQLAEAEKRAAVAEAELRGTRALIDEKQRTIEAQAHALRLLEPPRAVAPEPAATTAPPEPETNPWVAASDDLRRRAEASVPESPRRSWWDRLWGN</sequence>
<evidence type="ECO:0000313" key="4">
    <source>
        <dbReference type="Proteomes" id="UP000195981"/>
    </source>
</evidence>
<organism evidence="3 4">
    <name type="scientific">Brachybacterium nesterenkovii</name>
    <dbReference type="NCBI Taxonomy" id="47847"/>
    <lineage>
        <taxon>Bacteria</taxon>
        <taxon>Bacillati</taxon>
        <taxon>Actinomycetota</taxon>
        <taxon>Actinomycetes</taxon>
        <taxon>Micrococcales</taxon>
        <taxon>Dermabacteraceae</taxon>
        <taxon>Brachybacterium</taxon>
    </lineage>
</organism>